<evidence type="ECO:0000256" key="5">
    <source>
        <dbReference type="ARBA" id="ARBA00022777"/>
    </source>
</evidence>
<dbReference type="InterPro" id="IPR011009">
    <property type="entry name" value="Kinase-like_dom_sf"/>
</dbReference>
<dbReference type="Pfam" id="PF00069">
    <property type="entry name" value="Pkinase"/>
    <property type="match status" value="2"/>
</dbReference>
<name>A0A833VL08_9POAL</name>
<organism evidence="9 10">
    <name type="scientific">Carex littledalei</name>
    <dbReference type="NCBI Taxonomy" id="544730"/>
    <lineage>
        <taxon>Eukaryota</taxon>
        <taxon>Viridiplantae</taxon>
        <taxon>Streptophyta</taxon>
        <taxon>Embryophyta</taxon>
        <taxon>Tracheophyta</taxon>
        <taxon>Spermatophyta</taxon>
        <taxon>Magnoliopsida</taxon>
        <taxon>Liliopsida</taxon>
        <taxon>Poales</taxon>
        <taxon>Cyperaceae</taxon>
        <taxon>Cyperoideae</taxon>
        <taxon>Cariceae</taxon>
        <taxon>Carex</taxon>
        <taxon>Carex subgen. Euthyceras</taxon>
    </lineage>
</organism>
<evidence type="ECO:0000256" key="4">
    <source>
        <dbReference type="ARBA" id="ARBA00022741"/>
    </source>
</evidence>
<feature type="region of interest" description="Disordered" evidence="7">
    <location>
        <begin position="377"/>
        <end position="450"/>
    </location>
</feature>
<evidence type="ECO:0000313" key="9">
    <source>
        <dbReference type="EMBL" id="KAF3341411.1"/>
    </source>
</evidence>
<evidence type="ECO:0000256" key="2">
    <source>
        <dbReference type="ARBA" id="ARBA00022527"/>
    </source>
</evidence>
<dbReference type="EC" id="2.7.11.1" evidence="1"/>
<gene>
    <name evidence="9" type="ORF">FCM35_KLT00049</name>
</gene>
<reference evidence="9" key="1">
    <citation type="submission" date="2020-01" db="EMBL/GenBank/DDBJ databases">
        <title>Genome sequence of Kobresia littledalei, the first chromosome-level genome in the family Cyperaceae.</title>
        <authorList>
            <person name="Qu G."/>
        </authorList>
    </citation>
    <scope>NUCLEOTIDE SEQUENCE</scope>
    <source>
        <strain evidence="9">C.B.Clarke</strain>
        <tissue evidence="9">Leaf</tissue>
    </source>
</reference>
<dbReference type="GO" id="GO:0005634">
    <property type="term" value="C:nucleus"/>
    <property type="evidence" value="ECO:0007669"/>
    <property type="project" value="TreeGrafter"/>
</dbReference>
<keyword evidence="2" id="KW-0723">Serine/threonine-protein kinase</keyword>
<dbReference type="PANTHER" id="PTHR44167:SF23">
    <property type="entry name" value="CDC7 KINASE, ISOFORM A-RELATED"/>
    <property type="match status" value="1"/>
</dbReference>
<dbReference type="PANTHER" id="PTHR44167">
    <property type="entry name" value="OVARIAN-SPECIFIC SERINE/THREONINE-PROTEIN KINASE LOK-RELATED"/>
    <property type="match status" value="1"/>
</dbReference>
<evidence type="ECO:0000259" key="8">
    <source>
        <dbReference type="PROSITE" id="PS50011"/>
    </source>
</evidence>
<dbReference type="GO" id="GO:0044773">
    <property type="term" value="P:mitotic DNA damage checkpoint signaling"/>
    <property type="evidence" value="ECO:0007669"/>
    <property type="project" value="TreeGrafter"/>
</dbReference>
<keyword evidence="5 9" id="KW-0418">Kinase</keyword>
<keyword evidence="6" id="KW-0067">ATP-binding</keyword>
<dbReference type="PROSITE" id="PS50011">
    <property type="entry name" value="PROTEIN_KINASE_DOM"/>
    <property type="match status" value="1"/>
</dbReference>
<dbReference type="SUPFAM" id="SSF56112">
    <property type="entry name" value="Protein kinase-like (PK-like)"/>
    <property type="match status" value="1"/>
</dbReference>
<evidence type="ECO:0000256" key="6">
    <source>
        <dbReference type="ARBA" id="ARBA00022840"/>
    </source>
</evidence>
<accession>A0A833VL08</accession>
<dbReference type="GO" id="GO:0005524">
    <property type="term" value="F:ATP binding"/>
    <property type="evidence" value="ECO:0007669"/>
    <property type="project" value="UniProtKB-KW"/>
</dbReference>
<feature type="domain" description="Protein kinase" evidence="8">
    <location>
        <begin position="222"/>
        <end position="667"/>
    </location>
</feature>
<proteinExistence type="predicted"/>
<keyword evidence="4" id="KW-0547">Nucleotide-binding</keyword>
<evidence type="ECO:0000313" key="10">
    <source>
        <dbReference type="Proteomes" id="UP000623129"/>
    </source>
</evidence>
<feature type="compositionally biased region" description="Basic and acidic residues" evidence="7">
    <location>
        <begin position="404"/>
        <end position="418"/>
    </location>
</feature>
<dbReference type="InterPro" id="IPR008271">
    <property type="entry name" value="Ser/Thr_kinase_AS"/>
</dbReference>
<dbReference type="OrthoDB" id="10020333at2759"/>
<feature type="compositionally biased region" description="Polar residues" evidence="7">
    <location>
        <begin position="420"/>
        <end position="440"/>
    </location>
</feature>
<dbReference type="AlphaFoldDB" id="A0A833VL08"/>
<evidence type="ECO:0000256" key="7">
    <source>
        <dbReference type="SAM" id="MobiDB-lite"/>
    </source>
</evidence>
<keyword evidence="10" id="KW-1185">Reference proteome</keyword>
<sequence>MRALPPSDLLPQQVERAWYVLTVLLRLGRPARSMELGPDPALIESLCQIYGSPLFLTADGFITVSGSALSCFLRYWSNSTVSSALSTHARVCENGRSQVGVVYSRKRKTRDVEELDKDEPKFIQPVDKSIAEKSEKESEGTLLALHKIPLLQIESSGPTSNHHGDHPLKIRGKRVGNCMSLKKSINRAAFGNKLPNETNVNDAAKTSKSDLESKPLPNLKDFTIEEEEGSGGYGTVYKARRKSDGKIFAVKCPHPNANSHHVKNEMKMLERFGGRNFVIKYEDSFKSGNSECFILEHIFLLSIQFLKKEIIVHELRWYGYCLFRALASLHKQGIAHRDVKPGNFLFSRKLNKGFLIDFNLAIDLHQRFARTVPRLDPAHLSAPKSNSNNTKEKQNLGLKRKRSSEKQIEVANKHEKSHYSQKTADASGVTSMKDPTSTRTSQERRKQPIMYQSLRKELVHYLKDTTQSSPNKEVVGPTPQRKRVTAPPTKSDRSLVIFTPMPLYCGGVAIAGSGVQKIKGEGKHRKEGPCAGTKGFRAPEVLFKSFHQSCKMDIWSAGVTLLYLIIGKCPFGGDPEQNIKEIAKLRGSEDLWEVAKLHNCESSFPKELFDVQYVQSVNLRDWCEINSRRPDFIEVIPDSLFDLIDKCLTVNPRCRISAEEAMAHCFFTPCHESLSRRRLLRKSSQPGSSLQIKNDQKHCVM</sequence>
<dbReference type="PROSITE" id="PS00108">
    <property type="entry name" value="PROTEIN_KINASE_ST"/>
    <property type="match status" value="1"/>
</dbReference>
<feature type="region of interest" description="Disordered" evidence="7">
    <location>
        <begin position="463"/>
        <end position="489"/>
    </location>
</feature>
<dbReference type="Gene3D" id="1.10.510.10">
    <property type="entry name" value="Transferase(Phosphotransferase) domain 1"/>
    <property type="match status" value="2"/>
</dbReference>
<dbReference type="SMART" id="SM00220">
    <property type="entry name" value="S_TKc"/>
    <property type="match status" value="1"/>
</dbReference>
<dbReference type="FunFam" id="1.10.510.10:FF:001893">
    <property type="entry name" value="Probable serine/threonine-protein kinase DDB_G0291918"/>
    <property type="match status" value="1"/>
</dbReference>
<evidence type="ECO:0000256" key="1">
    <source>
        <dbReference type="ARBA" id="ARBA00012513"/>
    </source>
</evidence>
<dbReference type="FunFam" id="1.10.510.10:FF:001725">
    <property type="entry name" value="Kinase like protein"/>
    <property type="match status" value="1"/>
</dbReference>
<keyword evidence="3" id="KW-0808">Transferase</keyword>
<dbReference type="EMBL" id="SWLB01000001">
    <property type="protein sequence ID" value="KAF3341411.1"/>
    <property type="molecule type" value="Genomic_DNA"/>
</dbReference>
<dbReference type="GO" id="GO:0004674">
    <property type="term" value="F:protein serine/threonine kinase activity"/>
    <property type="evidence" value="ECO:0007669"/>
    <property type="project" value="UniProtKB-KW"/>
</dbReference>
<protein>
    <recommendedName>
        <fullName evidence="1">non-specific serine/threonine protein kinase</fullName>
        <ecNumber evidence="1">2.7.11.1</ecNumber>
    </recommendedName>
</protein>
<comment type="caution">
    <text evidence="9">The sequence shown here is derived from an EMBL/GenBank/DDBJ whole genome shotgun (WGS) entry which is preliminary data.</text>
</comment>
<evidence type="ECO:0000256" key="3">
    <source>
        <dbReference type="ARBA" id="ARBA00022679"/>
    </source>
</evidence>
<dbReference type="Proteomes" id="UP000623129">
    <property type="component" value="Unassembled WGS sequence"/>
</dbReference>
<dbReference type="InterPro" id="IPR000719">
    <property type="entry name" value="Prot_kinase_dom"/>
</dbReference>